<dbReference type="Pfam" id="PF00385">
    <property type="entry name" value="Chromo"/>
    <property type="match status" value="1"/>
</dbReference>
<comment type="subcellular location">
    <subcellularLocation>
        <location evidence="1">Nucleus</location>
    </subcellularLocation>
</comment>
<dbReference type="InterPro" id="IPR023780">
    <property type="entry name" value="Chromo_domain"/>
</dbReference>
<dbReference type="Gene3D" id="2.40.50.40">
    <property type="match status" value="1"/>
</dbReference>
<reference evidence="5" key="2">
    <citation type="journal article" date="2020" name="Nat. Commun.">
        <title>Large-scale genome sequencing of mycorrhizal fungi provides insights into the early evolution of symbiotic traits.</title>
        <authorList>
            <person name="Miyauchi S."/>
            <person name="Kiss E."/>
            <person name="Kuo A."/>
            <person name="Drula E."/>
            <person name="Kohler A."/>
            <person name="Sanchez-Garcia M."/>
            <person name="Morin E."/>
            <person name="Andreopoulos B."/>
            <person name="Barry K.W."/>
            <person name="Bonito G."/>
            <person name="Buee M."/>
            <person name="Carver A."/>
            <person name="Chen C."/>
            <person name="Cichocki N."/>
            <person name="Clum A."/>
            <person name="Culley D."/>
            <person name="Crous P.W."/>
            <person name="Fauchery L."/>
            <person name="Girlanda M."/>
            <person name="Hayes R.D."/>
            <person name="Keri Z."/>
            <person name="LaButti K."/>
            <person name="Lipzen A."/>
            <person name="Lombard V."/>
            <person name="Magnuson J."/>
            <person name="Maillard F."/>
            <person name="Murat C."/>
            <person name="Nolan M."/>
            <person name="Ohm R.A."/>
            <person name="Pangilinan J."/>
            <person name="Pereira M.F."/>
            <person name="Perotto S."/>
            <person name="Peter M."/>
            <person name="Pfister S."/>
            <person name="Riley R."/>
            <person name="Sitrit Y."/>
            <person name="Stielow J.B."/>
            <person name="Szollosi G."/>
            <person name="Zifcakova L."/>
            <person name="Stursova M."/>
            <person name="Spatafora J.W."/>
            <person name="Tedersoo L."/>
            <person name="Vaario L.M."/>
            <person name="Yamada A."/>
            <person name="Yan M."/>
            <person name="Wang P."/>
            <person name="Xu J."/>
            <person name="Bruns T."/>
            <person name="Baldrian P."/>
            <person name="Vilgalys R."/>
            <person name="Dunand C."/>
            <person name="Henrissat B."/>
            <person name="Grigoriev I.V."/>
            <person name="Hibbett D."/>
            <person name="Nagy L.G."/>
            <person name="Martin F.M."/>
        </authorList>
    </citation>
    <scope>NUCLEOTIDE SEQUENCE</scope>
    <source>
        <strain evidence="5">Prilba</strain>
    </source>
</reference>
<proteinExistence type="predicted"/>
<organism evidence="5 6">
    <name type="scientific">Russula ochroleuca</name>
    <dbReference type="NCBI Taxonomy" id="152965"/>
    <lineage>
        <taxon>Eukaryota</taxon>
        <taxon>Fungi</taxon>
        <taxon>Dikarya</taxon>
        <taxon>Basidiomycota</taxon>
        <taxon>Agaricomycotina</taxon>
        <taxon>Agaricomycetes</taxon>
        <taxon>Russulales</taxon>
        <taxon>Russulaceae</taxon>
        <taxon>Russula</taxon>
    </lineage>
</organism>
<feature type="compositionally biased region" description="Basic and acidic residues" evidence="3">
    <location>
        <begin position="95"/>
        <end position="111"/>
    </location>
</feature>
<dbReference type="OrthoDB" id="3268967at2759"/>
<keyword evidence="2" id="KW-0539">Nucleus</keyword>
<evidence type="ECO:0000313" key="6">
    <source>
        <dbReference type="Proteomes" id="UP000759537"/>
    </source>
</evidence>
<feature type="domain" description="Chromo" evidence="4">
    <location>
        <begin position="5"/>
        <end position="69"/>
    </location>
</feature>
<dbReference type="GO" id="GO:0005634">
    <property type="term" value="C:nucleus"/>
    <property type="evidence" value="ECO:0007669"/>
    <property type="project" value="UniProtKB-SubCell"/>
</dbReference>
<gene>
    <name evidence="5" type="ORF">DFH94DRAFT_750912</name>
</gene>
<dbReference type="EMBL" id="WHVB01000011">
    <property type="protein sequence ID" value="KAF8478593.1"/>
    <property type="molecule type" value="Genomic_DNA"/>
</dbReference>
<dbReference type="SMART" id="SM00298">
    <property type="entry name" value="CHROMO"/>
    <property type="match status" value="1"/>
</dbReference>
<sequence length="591" mass="63769">MEAEYEVETILKAKVFMRGKKMGWKFYVKWKGYEDTDNTWEPFKSFENCGENLIERFWDRVDTKGRDLDSIEGWTNGEEIVPIGPPRRKSRTTPRKNERVNTRSSTDEHPISGETANGATTKGPLESPESRSSSKRKRTSSRRRKSDTQPTRRPRRESPTPVPDSEPQDEMLTDILPSTAIDDVLVGVDASGLAEQVDLGNPVTSSAPELLEETQRHSCPPSSSKVSNHIDSQPSTQTTADELNTSVTPSGPHPEADPPIELGAPQIRGANNGRKGLKGRDSSLLTYNKKKGSLDTLRRNCAVKDSKAVGDAEEVLQLLESTSATFSSMVFPSGSSIKTSLQDGDGTATAAEQTSHGDVEFRSLVDYEEQNRPCPPSPNIELPDKMPTSISFPESSSSGSNPWKRTTIFGPLATGAGLPTWVTSSASDMVVSSSSPGPFLLSLDNSISVPVALKDISSAQAIHHLQLESIVSGTPGPPGKLYTSDAATALLETLETGGPCARLVPGDTATAEQRRMFDAFCTKLEEGGLFVVMASSELLACCSSTNEDYTKKLALAAALRGLSGTVVVSHIKVANYSAFADAAEQAESVRW</sequence>
<evidence type="ECO:0000256" key="1">
    <source>
        <dbReference type="ARBA" id="ARBA00004123"/>
    </source>
</evidence>
<evidence type="ECO:0000256" key="2">
    <source>
        <dbReference type="ARBA" id="ARBA00023242"/>
    </source>
</evidence>
<reference evidence="5" key="1">
    <citation type="submission" date="2019-10" db="EMBL/GenBank/DDBJ databases">
        <authorList>
            <consortium name="DOE Joint Genome Institute"/>
            <person name="Kuo A."/>
            <person name="Miyauchi S."/>
            <person name="Kiss E."/>
            <person name="Drula E."/>
            <person name="Kohler A."/>
            <person name="Sanchez-Garcia M."/>
            <person name="Andreopoulos B."/>
            <person name="Barry K.W."/>
            <person name="Bonito G."/>
            <person name="Buee M."/>
            <person name="Carver A."/>
            <person name="Chen C."/>
            <person name="Cichocki N."/>
            <person name="Clum A."/>
            <person name="Culley D."/>
            <person name="Crous P.W."/>
            <person name="Fauchery L."/>
            <person name="Girlanda M."/>
            <person name="Hayes R."/>
            <person name="Keri Z."/>
            <person name="LaButti K."/>
            <person name="Lipzen A."/>
            <person name="Lombard V."/>
            <person name="Magnuson J."/>
            <person name="Maillard F."/>
            <person name="Morin E."/>
            <person name="Murat C."/>
            <person name="Nolan M."/>
            <person name="Ohm R."/>
            <person name="Pangilinan J."/>
            <person name="Pereira M."/>
            <person name="Perotto S."/>
            <person name="Peter M."/>
            <person name="Riley R."/>
            <person name="Sitrit Y."/>
            <person name="Stielow B."/>
            <person name="Szollosi G."/>
            <person name="Zifcakova L."/>
            <person name="Stursova M."/>
            <person name="Spatafora J.W."/>
            <person name="Tedersoo L."/>
            <person name="Vaario L.-M."/>
            <person name="Yamada A."/>
            <person name="Yan M."/>
            <person name="Wang P."/>
            <person name="Xu J."/>
            <person name="Bruns T."/>
            <person name="Baldrian P."/>
            <person name="Vilgalys R."/>
            <person name="Henrissat B."/>
            <person name="Grigoriev I.V."/>
            <person name="Hibbett D."/>
            <person name="Nagy L.G."/>
            <person name="Martin F.M."/>
        </authorList>
    </citation>
    <scope>NUCLEOTIDE SEQUENCE</scope>
    <source>
        <strain evidence="5">Prilba</strain>
    </source>
</reference>
<dbReference type="PROSITE" id="PS50013">
    <property type="entry name" value="CHROMO_2"/>
    <property type="match status" value="1"/>
</dbReference>
<dbReference type="InterPro" id="IPR016197">
    <property type="entry name" value="Chromo-like_dom_sf"/>
</dbReference>
<dbReference type="AlphaFoldDB" id="A0A9P5T866"/>
<dbReference type="CDD" id="cd18968">
    <property type="entry name" value="chromodomain"/>
    <property type="match status" value="1"/>
</dbReference>
<accession>A0A9P5T866</accession>
<evidence type="ECO:0000259" key="4">
    <source>
        <dbReference type="PROSITE" id="PS50013"/>
    </source>
</evidence>
<feature type="compositionally biased region" description="Polar residues" evidence="3">
    <location>
        <begin position="220"/>
        <end position="249"/>
    </location>
</feature>
<dbReference type="InterPro" id="IPR000953">
    <property type="entry name" value="Chromo/chromo_shadow_dom"/>
</dbReference>
<feature type="compositionally biased region" description="Basic residues" evidence="3">
    <location>
        <begin position="133"/>
        <end position="145"/>
    </location>
</feature>
<protein>
    <recommendedName>
        <fullName evidence="4">Chromo domain-containing protein</fullName>
    </recommendedName>
</protein>
<name>A0A9P5T866_9AGAM</name>
<dbReference type="Proteomes" id="UP000759537">
    <property type="component" value="Unassembled WGS sequence"/>
</dbReference>
<keyword evidence="6" id="KW-1185">Reference proteome</keyword>
<evidence type="ECO:0000313" key="5">
    <source>
        <dbReference type="EMBL" id="KAF8478593.1"/>
    </source>
</evidence>
<evidence type="ECO:0000256" key="3">
    <source>
        <dbReference type="SAM" id="MobiDB-lite"/>
    </source>
</evidence>
<feature type="region of interest" description="Disordered" evidence="3">
    <location>
        <begin position="196"/>
        <end position="281"/>
    </location>
</feature>
<comment type="caution">
    <text evidence="5">The sequence shown here is derived from an EMBL/GenBank/DDBJ whole genome shotgun (WGS) entry which is preliminary data.</text>
</comment>
<dbReference type="PANTHER" id="PTHR22812">
    <property type="entry name" value="CHROMOBOX PROTEIN"/>
    <property type="match status" value="1"/>
</dbReference>
<dbReference type="InterPro" id="IPR051219">
    <property type="entry name" value="Heterochromatin_chromo-domain"/>
</dbReference>
<feature type="region of interest" description="Disordered" evidence="3">
    <location>
        <begin position="76"/>
        <end position="177"/>
    </location>
</feature>
<dbReference type="SUPFAM" id="SSF54160">
    <property type="entry name" value="Chromo domain-like"/>
    <property type="match status" value="1"/>
</dbReference>
<dbReference type="GO" id="GO:0006338">
    <property type="term" value="P:chromatin remodeling"/>
    <property type="evidence" value="ECO:0007669"/>
    <property type="project" value="UniProtKB-ARBA"/>
</dbReference>